<dbReference type="SMART" id="SM00304">
    <property type="entry name" value="HAMP"/>
    <property type="match status" value="1"/>
</dbReference>
<dbReference type="Pfam" id="PF00672">
    <property type="entry name" value="HAMP"/>
    <property type="match status" value="1"/>
</dbReference>
<dbReference type="OrthoDB" id="369835at2"/>
<gene>
    <name evidence="10" type="ORF">C7Y47_18625</name>
</gene>
<comment type="similarity">
    <text evidence="5">Belongs to the methyl-accepting chemotaxis (MCP) protein family.</text>
</comment>
<evidence type="ECO:0000256" key="2">
    <source>
        <dbReference type="ARBA" id="ARBA00022475"/>
    </source>
</evidence>
<feature type="domain" description="Methyl-accepting transducer" evidence="8">
    <location>
        <begin position="290"/>
        <end position="526"/>
    </location>
</feature>
<dbReference type="EMBL" id="SADV01000020">
    <property type="protein sequence ID" value="TQR29101.1"/>
    <property type="molecule type" value="Genomic_DNA"/>
</dbReference>
<evidence type="ECO:0000256" key="7">
    <source>
        <dbReference type="SAM" id="Phobius"/>
    </source>
</evidence>
<dbReference type="SMART" id="SM00283">
    <property type="entry name" value="MA"/>
    <property type="match status" value="1"/>
</dbReference>
<dbReference type="Gene3D" id="6.10.340.10">
    <property type="match status" value="1"/>
</dbReference>
<evidence type="ECO:0000313" key="10">
    <source>
        <dbReference type="EMBL" id="TQR29101.1"/>
    </source>
</evidence>
<dbReference type="InterPro" id="IPR004089">
    <property type="entry name" value="MCPsignal_dom"/>
</dbReference>
<keyword evidence="4 6" id="KW-0807">Transducer</keyword>
<keyword evidence="7" id="KW-0812">Transmembrane</keyword>
<dbReference type="PROSITE" id="PS50111">
    <property type="entry name" value="CHEMOTAXIS_TRANSDUC_2"/>
    <property type="match status" value="1"/>
</dbReference>
<feature type="domain" description="HAMP" evidence="9">
    <location>
        <begin position="219"/>
        <end position="271"/>
    </location>
</feature>
<name>A0A544UAA7_LYSSH</name>
<dbReference type="GO" id="GO:0005886">
    <property type="term" value="C:plasma membrane"/>
    <property type="evidence" value="ECO:0007669"/>
    <property type="project" value="UniProtKB-SubCell"/>
</dbReference>
<comment type="subcellular location">
    <subcellularLocation>
        <location evidence="1">Cell membrane</location>
    </subcellularLocation>
</comment>
<reference evidence="10 11" key="1">
    <citation type="submission" date="2018-03" db="EMBL/GenBank/DDBJ databases">
        <title>Aerobic endospore-forming bacteria genome sequencing and assembly.</title>
        <authorList>
            <person name="Cavalcante D.A."/>
            <person name="Driks A."/>
            <person name="Putonti C."/>
            <person name="De-Souza M.T."/>
        </authorList>
    </citation>
    <scope>NUCLEOTIDE SEQUENCE [LARGE SCALE GENOMIC DNA]</scope>
    <source>
        <strain evidence="10 11">SDF0037</strain>
    </source>
</reference>
<dbReference type="CDD" id="cd06225">
    <property type="entry name" value="HAMP"/>
    <property type="match status" value="1"/>
</dbReference>
<dbReference type="RefSeq" id="WP_142510113.1">
    <property type="nucleotide sequence ID" value="NZ_SADV01000020.1"/>
</dbReference>
<dbReference type="PROSITE" id="PS50885">
    <property type="entry name" value="HAMP"/>
    <property type="match status" value="1"/>
</dbReference>
<protein>
    <submittedName>
        <fullName evidence="10">HAMP domain-containing protein</fullName>
    </submittedName>
</protein>
<dbReference type="Gene3D" id="1.10.287.950">
    <property type="entry name" value="Methyl-accepting chemotaxis protein"/>
    <property type="match status" value="1"/>
</dbReference>
<evidence type="ECO:0000259" key="8">
    <source>
        <dbReference type="PROSITE" id="PS50111"/>
    </source>
</evidence>
<evidence type="ECO:0000313" key="11">
    <source>
        <dbReference type="Proteomes" id="UP000317944"/>
    </source>
</evidence>
<evidence type="ECO:0000256" key="5">
    <source>
        <dbReference type="ARBA" id="ARBA00029447"/>
    </source>
</evidence>
<accession>A0A544UAA7</accession>
<keyword evidence="7" id="KW-1133">Transmembrane helix</keyword>
<keyword evidence="3 7" id="KW-0472">Membrane</keyword>
<sequence>MKLFKNVSLKNKLLLTVSIIVLLLIAIITTQSIRELNNRMSVDLEQELKSVGLLTAMNLDRNDVKDLLTEKGETNAKFKKIQKQLDKIQEEQGIMSWSYIWDVKDADGVNPIGYTSNLNDVYEAGEIFTDLADEHVKTAKLAIKNDSTAVTDIFEDPYGSWRTVFTPIKDDNGRLIALLGIDYSADYINTIIKTSVIKQIVIAVIGILLLLVLLYIIIDRLLKPLKKVVNAANQVANGELINVDLEITKDEIGNLSKSIKTMVSNLQHIILNIRNTSDNVSSAANQLTVNAAETYNSSTTIAQDMGQITQNAEASMVMTEETAAAMEETATGIQQIADSANTAAESSISASQASERGNHVVQQVIAQMELINDSVEQIGTTINGLHINTKKISDIVNLITAIADQTNLLALNAAIEAARAGEHGKGFAVVADEVRRLAEQSSQSATEIYNLISTIQADSNASITVMEKGKEDVKAGMEFTNEVGEIFKEILTSSEQVASQIREISAASQQISASSEEVAASVNNIKQSAEQSSEFSANVSNATQEQLTTMQEVKEASSSLGKTAEELQVLVAKFKLENDQ</sequence>
<dbReference type="AlphaFoldDB" id="A0A544UAA7"/>
<feature type="transmembrane region" description="Helical" evidence="7">
    <location>
        <begin position="200"/>
        <end position="218"/>
    </location>
</feature>
<dbReference type="CDD" id="cd11386">
    <property type="entry name" value="MCP_signal"/>
    <property type="match status" value="1"/>
</dbReference>
<dbReference type="SUPFAM" id="SSF58104">
    <property type="entry name" value="Methyl-accepting chemotaxis protein (MCP) signaling domain"/>
    <property type="match status" value="1"/>
</dbReference>
<comment type="caution">
    <text evidence="10">The sequence shown here is derived from an EMBL/GenBank/DDBJ whole genome shotgun (WGS) entry which is preliminary data.</text>
</comment>
<dbReference type="PANTHER" id="PTHR32089">
    <property type="entry name" value="METHYL-ACCEPTING CHEMOTAXIS PROTEIN MCPB"/>
    <property type="match status" value="1"/>
</dbReference>
<evidence type="ECO:0000256" key="3">
    <source>
        <dbReference type="ARBA" id="ARBA00023136"/>
    </source>
</evidence>
<dbReference type="GO" id="GO:0007165">
    <property type="term" value="P:signal transduction"/>
    <property type="evidence" value="ECO:0007669"/>
    <property type="project" value="UniProtKB-KW"/>
</dbReference>
<keyword evidence="2" id="KW-1003">Cell membrane</keyword>
<evidence type="ECO:0000256" key="6">
    <source>
        <dbReference type="PROSITE-ProRule" id="PRU00284"/>
    </source>
</evidence>
<organism evidence="10 11">
    <name type="scientific">Lysinibacillus sphaericus</name>
    <name type="common">Bacillus sphaericus</name>
    <dbReference type="NCBI Taxonomy" id="1421"/>
    <lineage>
        <taxon>Bacteria</taxon>
        <taxon>Bacillati</taxon>
        <taxon>Bacillota</taxon>
        <taxon>Bacilli</taxon>
        <taxon>Bacillales</taxon>
        <taxon>Bacillaceae</taxon>
        <taxon>Lysinibacillus</taxon>
    </lineage>
</organism>
<evidence type="ECO:0000256" key="4">
    <source>
        <dbReference type="ARBA" id="ARBA00023224"/>
    </source>
</evidence>
<proteinExistence type="inferred from homology"/>
<evidence type="ECO:0000256" key="1">
    <source>
        <dbReference type="ARBA" id="ARBA00004236"/>
    </source>
</evidence>
<evidence type="ECO:0000259" key="9">
    <source>
        <dbReference type="PROSITE" id="PS50885"/>
    </source>
</evidence>
<dbReference type="InterPro" id="IPR003660">
    <property type="entry name" value="HAMP_dom"/>
</dbReference>
<dbReference type="Proteomes" id="UP000317944">
    <property type="component" value="Unassembled WGS sequence"/>
</dbReference>
<dbReference type="Pfam" id="PF00015">
    <property type="entry name" value="MCPsignal"/>
    <property type="match status" value="1"/>
</dbReference>
<dbReference type="PANTHER" id="PTHR32089:SF112">
    <property type="entry name" value="LYSOZYME-LIKE PROTEIN-RELATED"/>
    <property type="match status" value="1"/>
</dbReference>